<dbReference type="GO" id="GO:0006897">
    <property type="term" value="P:endocytosis"/>
    <property type="evidence" value="ECO:0007669"/>
    <property type="project" value="TreeGrafter"/>
</dbReference>
<comment type="similarity">
    <text evidence="2">Belongs to the epsin family.</text>
</comment>
<evidence type="ECO:0000256" key="6">
    <source>
        <dbReference type="ARBA" id="ARBA00023121"/>
    </source>
</evidence>
<dbReference type="InterPro" id="IPR003903">
    <property type="entry name" value="UIM_dom"/>
</dbReference>
<dbReference type="GO" id="GO:0032009">
    <property type="term" value="C:early phagosome"/>
    <property type="evidence" value="ECO:0007669"/>
    <property type="project" value="EnsemblMetazoa"/>
</dbReference>
<evidence type="ECO:0000259" key="9">
    <source>
        <dbReference type="PROSITE" id="PS50942"/>
    </source>
</evidence>
<gene>
    <name evidence="10" type="primary">Cre-epn-1</name>
    <name evidence="10" type="ORF">CRE_15400</name>
</gene>
<dbReference type="Gene3D" id="1.25.40.90">
    <property type="match status" value="1"/>
</dbReference>
<evidence type="ECO:0000256" key="3">
    <source>
        <dbReference type="ARBA" id="ARBA00022490"/>
    </source>
</evidence>
<keyword evidence="4" id="KW-0597">Phosphoprotein</keyword>
<feature type="compositionally biased region" description="Basic and acidic residues" evidence="7">
    <location>
        <begin position="228"/>
        <end position="250"/>
    </location>
</feature>
<dbReference type="InterPro" id="IPR013809">
    <property type="entry name" value="ENTH"/>
</dbReference>
<dbReference type="GO" id="GO:0030125">
    <property type="term" value="C:clathrin vesicle coat"/>
    <property type="evidence" value="ECO:0007669"/>
    <property type="project" value="TreeGrafter"/>
</dbReference>
<dbReference type="GO" id="GO:0005768">
    <property type="term" value="C:endosome"/>
    <property type="evidence" value="ECO:0007669"/>
    <property type="project" value="TreeGrafter"/>
</dbReference>
<feature type="signal peptide" evidence="8">
    <location>
        <begin position="1"/>
        <end position="19"/>
    </location>
</feature>
<dbReference type="PROSITE" id="PS50330">
    <property type="entry name" value="UIM"/>
    <property type="match status" value="2"/>
</dbReference>
<evidence type="ECO:0000256" key="4">
    <source>
        <dbReference type="ARBA" id="ARBA00022553"/>
    </source>
</evidence>
<evidence type="ECO:0000256" key="1">
    <source>
        <dbReference type="ARBA" id="ARBA00004496"/>
    </source>
</evidence>
<evidence type="ECO:0000256" key="5">
    <source>
        <dbReference type="ARBA" id="ARBA00022737"/>
    </source>
</evidence>
<feature type="compositionally biased region" description="Low complexity" evidence="7">
    <location>
        <begin position="476"/>
        <end position="485"/>
    </location>
</feature>
<keyword evidence="8" id="KW-0732">Signal</keyword>
<organism evidence="11">
    <name type="scientific">Caenorhabditis remanei</name>
    <name type="common">Caenorhabditis vulgaris</name>
    <dbReference type="NCBI Taxonomy" id="31234"/>
    <lineage>
        <taxon>Eukaryota</taxon>
        <taxon>Metazoa</taxon>
        <taxon>Ecdysozoa</taxon>
        <taxon>Nematoda</taxon>
        <taxon>Chromadorea</taxon>
        <taxon>Rhabditida</taxon>
        <taxon>Rhabditina</taxon>
        <taxon>Rhabditomorpha</taxon>
        <taxon>Rhabditoidea</taxon>
        <taxon>Rhabditidae</taxon>
        <taxon>Peloderinae</taxon>
        <taxon>Caenorhabditis</taxon>
    </lineage>
</organism>
<dbReference type="PROSITE" id="PS50942">
    <property type="entry name" value="ENTH"/>
    <property type="match status" value="1"/>
</dbReference>
<accession>E3MC60</accession>
<dbReference type="GO" id="GO:0005543">
    <property type="term" value="F:phospholipid binding"/>
    <property type="evidence" value="ECO:0007669"/>
    <property type="project" value="TreeGrafter"/>
</dbReference>
<dbReference type="GO" id="GO:0030276">
    <property type="term" value="F:clathrin binding"/>
    <property type="evidence" value="ECO:0007669"/>
    <property type="project" value="TreeGrafter"/>
</dbReference>
<keyword evidence="11" id="KW-1185">Reference proteome</keyword>
<dbReference type="FunCoup" id="E3MC60">
    <property type="interactions" value="861"/>
</dbReference>
<reference evidence="10" key="1">
    <citation type="submission" date="2007-07" db="EMBL/GenBank/DDBJ databases">
        <title>PCAP assembly of the Caenorhabditis remanei genome.</title>
        <authorList>
            <consortium name="The Caenorhabditis remanei Sequencing Consortium"/>
            <person name="Wilson R.K."/>
        </authorList>
    </citation>
    <scope>NUCLEOTIDE SEQUENCE [LARGE SCALE GENOMIC DNA]</scope>
    <source>
        <strain evidence="10">PB4641</strain>
    </source>
</reference>
<dbReference type="SMART" id="SM00726">
    <property type="entry name" value="UIM"/>
    <property type="match status" value="2"/>
</dbReference>
<feature type="region of interest" description="Disordered" evidence="7">
    <location>
        <begin position="334"/>
        <end position="415"/>
    </location>
</feature>
<feature type="compositionally biased region" description="Polar residues" evidence="7">
    <location>
        <begin position="334"/>
        <end position="345"/>
    </location>
</feature>
<dbReference type="SMART" id="SM00273">
    <property type="entry name" value="ENTH"/>
    <property type="match status" value="1"/>
</dbReference>
<keyword evidence="5" id="KW-0677">Repeat</keyword>
<dbReference type="PANTHER" id="PTHR12276:SF115">
    <property type="entry name" value="FI19443P1"/>
    <property type="match status" value="1"/>
</dbReference>
<protein>
    <submittedName>
        <fullName evidence="10">CRE-EPN-1 protein</fullName>
    </submittedName>
</protein>
<feature type="domain" description="ENTH" evidence="9">
    <location>
        <begin position="76"/>
        <end position="207"/>
    </location>
</feature>
<dbReference type="InParanoid" id="E3MC60"/>
<proteinExistence type="inferred from homology"/>
<dbReference type="GO" id="GO:0031143">
    <property type="term" value="C:pseudopodium"/>
    <property type="evidence" value="ECO:0007669"/>
    <property type="project" value="EnsemblMetazoa"/>
</dbReference>
<dbReference type="eggNOG" id="KOG2056">
    <property type="taxonomic scope" value="Eukaryota"/>
</dbReference>
<evidence type="ECO:0000313" key="10">
    <source>
        <dbReference type="EMBL" id="EFO98130.1"/>
    </source>
</evidence>
<keyword evidence="3" id="KW-0963">Cytoplasm</keyword>
<dbReference type="PANTHER" id="PTHR12276">
    <property type="entry name" value="EPSIN/ENT-RELATED"/>
    <property type="match status" value="1"/>
</dbReference>
<dbReference type="AlphaFoldDB" id="E3MC60"/>
<dbReference type="OrthoDB" id="4033880at2759"/>
<evidence type="ECO:0000256" key="2">
    <source>
        <dbReference type="ARBA" id="ARBA00010130"/>
    </source>
</evidence>
<dbReference type="CDD" id="cd16990">
    <property type="entry name" value="ENTH_Epsin"/>
    <property type="match status" value="1"/>
</dbReference>
<dbReference type="FunFam" id="1.25.40.90:FF:000002">
    <property type="entry name" value="epsin-2 isoform X1"/>
    <property type="match status" value="1"/>
</dbReference>
<dbReference type="Proteomes" id="UP000008281">
    <property type="component" value="Unassembled WGS sequence"/>
</dbReference>
<feature type="region of interest" description="Disordered" evidence="7">
    <location>
        <begin position="461"/>
        <end position="525"/>
    </location>
</feature>
<dbReference type="InterPro" id="IPR008942">
    <property type="entry name" value="ENTH_VHS"/>
</dbReference>
<comment type="subcellular location">
    <subcellularLocation>
        <location evidence="1">Cytoplasm</location>
    </subcellularLocation>
</comment>
<dbReference type="SUPFAM" id="SSF48464">
    <property type="entry name" value="ENTH/VHS domain"/>
    <property type="match status" value="1"/>
</dbReference>
<dbReference type="HOGENOM" id="CLU_012678_4_3_1"/>
<evidence type="ECO:0000313" key="11">
    <source>
        <dbReference type="Proteomes" id="UP000008281"/>
    </source>
</evidence>
<name>E3MC60_CAERE</name>
<keyword evidence="6" id="KW-0446">Lipid-binding</keyword>
<dbReference type="GO" id="GO:0001891">
    <property type="term" value="C:phagocytic cup"/>
    <property type="evidence" value="ECO:0007669"/>
    <property type="project" value="EnsemblMetazoa"/>
</dbReference>
<feature type="compositionally biased region" description="Low complexity" evidence="7">
    <location>
        <begin position="389"/>
        <end position="404"/>
    </location>
</feature>
<sequence>MRSSIGSFLIIIFLCFSLATPFNMRCPPCSSIFFHLLVFCLTVRLNRYSLIFPSFPQFSRQISNMSISTIRRQVKNVAYNFSDAQVKVREATSNDPWGPSTALMSEIADLTHNPMAFTEIMSIVWKRLNDSGKNWRHVYKSLVLLDFLIKCGHEKVAQQCRENVFTIETLKDFQHVEDNRDQGLNIREKAKQITSLLADDERLKNERTRFILTRNKFKQNNPGAVGAESRRATRHATTDHTLDPEYEEARPSTATEEEMQLQIALALSREECEKADEMRKSDDARLQMALEESQKLQEADRLATTKQGTVSSGQLTQSALDDLLSLGVGELVTGNNDQPSSSGAWNNVGMADPWGAPQASAPHDQLFTSSSNDPWASSIAPQVAPTGNSDPFAAWDAPAPAPSATMPNSNSFDLLGGDLLSPTNSLSTSATNNSTNGMRKTPENFLGENKNLVNLDNLLGSNTPSTSGGNPFLTGAAPAANPFAAQQRKSPTLNEMRAAQGQAPPIPSMAPRGTLPQANPFANPF</sequence>
<feature type="compositionally biased region" description="Polar residues" evidence="7">
    <location>
        <begin position="366"/>
        <end position="375"/>
    </location>
</feature>
<feature type="region of interest" description="Disordered" evidence="7">
    <location>
        <begin position="221"/>
        <end position="255"/>
    </location>
</feature>
<feature type="chain" id="PRO_5003176525" evidence="8">
    <location>
        <begin position="20"/>
        <end position="525"/>
    </location>
</feature>
<dbReference type="EMBL" id="DS268434">
    <property type="protein sequence ID" value="EFO98130.1"/>
    <property type="molecule type" value="Genomic_DNA"/>
</dbReference>
<dbReference type="OMA" id="YLIKCGS"/>
<evidence type="ECO:0000256" key="8">
    <source>
        <dbReference type="SAM" id="SignalP"/>
    </source>
</evidence>
<evidence type="ECO:0000256" key="7">
    <source>
        <dbReference type="SAM" id="MobiDB-lite"/>
    </source>
</evidence>
<dbReference type="Pfam" id="PF01417">
    <property type="entry name" value="ENTH"/>
    <property type="match status" value="1"/>
</dbReference>
<dbReference type="STRING" id="31234.E3MC60"/>